<dbReference type="InterPro" id="IPR035996">
    <property type="entry name" value="4pyrrol_Methylase_sf"/>
</dbReference>
<dbReference type="OrthoDB" id="9815856at2"/>
<dbReference type="PROSITE" id="PS00840">
    <property type="entry name" value="SUMT_2"/>
    <property type="match status" value="1"/>
</dbReference>
<dbReference type="eggNOG" id="COG0007">
    <property type="taxonomic scope" value="Bacteria"/>
</dbReference>
<dbReference type="InterPro" id="IPR000878">
    <property type="entry name" value="4pyrrol_Mease"/>
</dbReference>
<dbReference type="InterPro" id="IPR014776">
    <property type="entry name" value="4pyrrole_Mease_sub2"/>
</dbReference>
<protein>
    <recommendedName>
        <fullName evidence="1">uroporphyrinogen-III C-methyltransferase</fullName>
        <ecNumber evidence="1">2.1.1.107</ecNumber>
    </recommendedName>
</protein>
<dbReference type="PANTHER" id="PTHR45790">
    <property type="entry name" value="SIROHEME SYNTHASE-RELATED"/>
    <property type="match status" value="1"/>
</dbReference>
<dbReference type="InterPro" id="IPR003043">
    <property type="entry name" value="Uropor_MeTrfase_CS"/>
</dbReference>
<comment type="similarity">
    <text evidence="6">Belongs to the precorrin methyltransferase family.</text>
</comment>
<feature type="domain" description="Tetrapyrrole methylase" evidence="7">
    <location>
        <begin position="8"/>
        <end position="221"/>
    </location>
</feature>
<dbReference type="Gene3D" id="3.30.950.10">
    <property type="entry name" value="Methyltransferase, Cobalt-precorrin-4 Transmethylase, Domain 2"/>
    <property type="match status" value="1"/>
</dbReference>
<name>D7CUP5_TRURR</name>
<keyword evidence="3 6" id="KW-0808">Transferase</keyword>
<dbReference type="Proteomes" id="UP000000379">
    <property type="component" value="Chromosome"/>
</dbReference>
<evidence type="ECO:0000256" key="6">
    <source>
        <dbReference type="RuleBase" id="RU003960"/>
    </source>
</evidence>
<reference evidence="9" key="1">
    <citation type="submission" date="2010-05" db="EMBL/GenBank/DDBJ databases">
        <title>The complete genome of Truepera radiovictris DSM 17093.</title>
        <authorList>
            <consortium name="US DOE Joint Genome Institute (JGI-PGF)"/>
            <person name="Lucas S."/>
            <person name="Copeland A."/>
            <person name="Lapidus A."/>
            <person name="Glavina del Rio T."/>
            <person name="Dalin E."/>
            <person name="Tice H."/>
            <person name="Bruce D."/>
            <person name="Goodwin L."/>
            <person name="Pitluck S."/>
            <person name="Kyrpides N."/>
            <person name="Mavromatis K."/>
            <person name="Ovchinnikova G."/>
            <person name="Munk A.C."/>
            <person name="Detter J.C."/>
            <person name="Han C."/>
            <person name="Tapia R."/>
            <person name="Land M."/>
            <person name="Hauser L."/>
            <person name="Markowitz V."/>
            <person name="Cheng J.-F."/>
            <person name="Hugenholtz P."/>
            <person name="Woyke T."/>
            <person name="Wu D."/>
            <person name="Tindall B."/>
            <person name="Pomrenke H.G."/>
            <person name="Brambilla E."/>
            <person name="Klenk H.-P."/>
            <person name="Eisen J.A."/>
        </authorList>
    </citation>
    <scope>NUCLEOTIDE SEQUENCE [LARGE SCALE GENOMIC DNA]</scope>
    <source>
        <strain evidence="9">DSM 17093 / CIP 108686 / LMG 22925 / RQ-24</strain>
    </source>
</reference>
<keyword evidence="5" id="KW-0627">Porphyrin biosynthesis</keyword>
<dbReference type="EC" id="2.1.1.107" evidence="1"/>
<keyword evidence="9" id="KW-1185">Reference proteome</keyword>
<dbReference type="NCBIfam" id="TIGR01469">
    <property type="entry name" value="cobA_cysG_Cterm"/>
    <property type="match status" value="1"/>
</dbReference>
<dbReference type="AlphaFoldDB" id="D7CUP5"/>
<dbReference type="CDD" id="cd11642">
    <property type="entry name" value="SUMT"/>
    <property type="match status" value="1"/>
</dbReference>
<dbReference type="SUPFAM" id="SSF53790">
    <property type="entry name" value="Tetrapyrrole methylase"/>
    <property type="match status" value="1"/>
</dbReference>
<reference evidence="8 9" key="2">
    <citation type="journal article" date="2011" name="Stand. Genomic Sci.">
        <title>Complete genome sequence of Truepera radiovictrix type strain (RQ-24).</title>
        <authorList>
            <person name="Ivanova N."/>
            <person name="Rohde C."/>
            <person name="Munk C."/>
            <person name="Nolan M."/>
            <person name="Lucas S."/>
            <person name="Del Rio T.G."/>
            <person name="Tice H."/>
            <person name="Deshpande S."/>
            <person name="Cheng J.F."/>
            <person name="Tapia R."/>
            <person name="Han C."/>
            <person name="Goodwin L."/>
            <person name="Pitluck S."/>
            <person name="Liolios K."/>
            <person name="Mavromatis K."/>
            <person name="Mikhailova N."/>
            <person name="Pati A."/>
            <person name="Chen A."/>
            <person name="Palaniappan K."/>
            <person name="Land M."/>
            <person name="Hauser L."/>
            <person name="Chang Y.J."/>
            <person name="Jeffries C.D."/>
            <person name="Brambilla E."/>
            <person name="Rohde M."/>
            <person name="Goker M."/>
            <person name="Tindall B.J."/>
            <person name="Woyke T."/>
            <person name="Bristow J."/>
            <person name="Eisen J.A."/>
            <person name="Markowitz V."/>
            <person name="Hugenholtz P."/>
            <person name="Kyrpides N.C."/>
            <person name="Klenk H.P."/>
            <person name="Lapidus A."/>
        </authorList>
    </citation>
    <scope>NUCLEOTIDE SEQUENCE [LARGE SCALE GENOMIC DNA]</scope>
    <source>
        <strain evidence="9">DSM 17093 / CIP 108686 / LMG 22925 / RQ-24</strain>
    </source>
</reference>
<keyword evidence="4" id="KW-0949">S-adenosyl-L-methionine</keyword>
<evidence type="ECO:0000259" key="7">
    <source>
        <dbReference type="Pfam" id="PF00590"/>
    </source>
</evidence>
<dbReference type="PANTHER" id="PTHR45790:SF3">
    <property type="entry name" value="S-ADENOSYL-L-METHIONINE-DEPENDENT UROPORPHYRINOGEN III METHYLTRANSFERASE, CHLOROPLASTIC"/>
    <property type="match status" value="1"/>
</dbReference>
<keyword evidence="2 6" id="KW-0489">Methyltransferase</keyword>
<dbReference type="FunFam" id="3.40.1010.10:FF:000001">
    <property type="entry name" value="Siroheme synthase"/>
    <property type="match status" value="1"/>
</dbReference>
<dbReference type="KEGG" id="tra:Trad_0902"/>
<dbReference type="InterPro" id="IPR050161">
    <property type="entry name" value="Siro_Cobalamin_biosynth"/>
</dbReference>
<dbReference type="HOGENOM" id="CLU_011276_7_0_0"/>
<dbReference type="InterPro" id="IPR014777">
    <property type="entry name" value="4pyrrole_Mease_sub1"/>
</dbReference>
<dbReference type="EMBL" id="CP002049">
    <property type="protein sequence ID" value="ADI14036.1"/>
    <property type="molecule type" value="Genomic_DNA"/>
</dbReference>
<evidence type="ECO:0000313" key="9">
    <source>
        <dbReference type="Proteomes" id="UP000000379"/>
    </source>
</evidence>
<dbReference type="STRING" id="649638.Trad_0902"/>
<dbReference type="Gene3D" id="3.40.1010.10">
    <property type="entry name" value="Cobalt-precorrin-4 Transmethylase, Domain 1"/>
    <property type="match status" value="1"/>
</dbReference>
<evidence type="ECO:0000256" key="3">
    <source>
        <dbReference type="ARBA" id="ARBA00022679"/>
    </source>
</evidence>
<dbReference type="RefSeq" id="WP_013177408.1">
    <property type="nucleotide sequence ID" value="NC_014221.1"/>
</dbReference>
<dbReference type="GO" id="GO:0004851">
    <property type="term" value="F:uroporphyrin-III C-methyltransferase activity"/>
    <property type="evidence" value="ECO:0007669"/>
    <property type="project" value="UniProtKB-EC"/>
</dbReference>
<dbReference type="NCBIfam" id="NF004790">
    <property type="entry name" value="PRK06136.1"/>
    <property type="match status" value="1"/>
</dbReference>
<evidence type="ECO:0000256" key="5">
    <source>
        <dbReference type="ARBA" id="ARBA00023244"/>
    </source>
</evidence>
<dbReference type="FunFam" id="3.30.950.10:FF:000001">
    <property type="entry name" value="Siroheme synthase"/>
    <property type="match status" value="1"/>
</dbReference>
<dbReference type="GO" id="GO:0019354">
    <property type="term" value="P:siroheme biosynthetic process"/>
    <property type="evidence" value="ECO:0007669"/>
    <property type="project" value="InterPro"/>
</dbReference>
<sequence>MPNPPGFVSLVGAGPGDPELLTVKGLRRLQRADVVAYDRLANPVLLKECRLDAELVFVGKHGDNPLHPSVPQEAINALLIAKARAGKQVVRLKGGDPFVFGRGGEEALELVRAGVPFEVVPGVSSAVAAPAYAGIPVTHRRLSASVAIVAGHEDPLKGGSSHDWGALARVDTLVVLMGMGRLEAITAALLAGGRAPHTPAAAVRWGTTAEQRTVTGTLATIAAEVRRAGLTAPATVIVGEVVQLRDELRWFDLPFHPEVAEAVGAGRAAGPLTP</sequence>
<evidence type="ECO:0000256" key="1">
    <source>
        <dbReference type="ARBA" id="ARBA00012162"/>
    </source>
</evidence>
<dbReference type="GO" id="GO:0032259">
    <property type="term" value="P:methylation"/>
    <property type="evidence" value="ECO:0007669"/>
    <property type="project" value="UniProtKB-KW"/>
</dbReference>
<accession>D7CUP5</accession>
<proteinExistence type="inferred from homology"/>
<evidence type="ECO:0000313" key="8">
    <source>
        <dbReference type="EMBL" id="ADI14036.1"/>
    </source>
</evidence>
<dbReference type="PROSITE" id="PS00839">
    <property type="entry name" value="SUMT_1"/>
    <property type="match status" value="1"/>
</dbReference>
<evidence type="ECO:0000256" key="4">
    <source>
        <dbReference type="ARBA" id="ARBA00022691"/>
    </source>
</evidence>
<gene>
    <name evidence="8" type="ordered locus">Trad_0902</name>
</gene>
<evidence type="ECO:0000256" key="2">
    <source>
        <dbReference type="ARBA" id="ARBA00022603"/>
    </source>
</evidence>
<dbReference type="InterPro" id="IPR006366">
    <property type="entry name" value="CobA/CysG_C"/>
</dbReference>
<dbReference type="Pfam" id="PF00590">
    <property type="entry name" value="TP_methylase"/>
    <property type="match status" value="1"/>
</dbReference>
<organism evidence="8 9">
    <name type="scientific">Truepera radiovictrix (strain DSM 17093 / CIP 108686 / LMG 22925 / RQ-24)</name>
    <dbReference type="NCBI Taxonomy" id="649638"/>
    <lineage>
        <taxon>Bacteria</taxon>
        <taxon>Thermotogati</taxon>
        <taxon>Deinococcota</taxon>
        <taxon>Deinococci</taxon>
        <taxon>Trueperales</taxon>
        <taxon>Trueperaceae</taxon>
        <taxon>Truepera</taxon>
    </lineage>
</organism>